<evidence type="ECO:0000313" key="13">
    <source>
        <dbReference type="Proteomes" id="UP000193920"/>
    </source>
</evidence>
<evidence type="ECO:0000259" key="11">
    <source>
        <dbReference type="PROSITE" id="PS51677"/>
    </source>
</evidence>
<accession>A0A1Y2DM93</accession>
<feature type="domain" description="Chitin-binding type-1" evidence="10">
    <location>
        <begin position="463"/>
        <end position="505"/>
    </location>
</feature>
<feature type="signal peptide" evidence="9">
    <location>
        <begin position="1"/>
        <end position="19"/>
    </location>
</feature>
<comment type="cofactor">
    <cofactor evidence="1">
        <name>Co(2+)</name>
        <dbReference type="ChEBI" id="CHEBI:48828"/>
    </cofactor>
</comment>
<feature type="domain" description="Chitin-binding type-1" evidence="10">
    <location>
        <begin position="319"/>
        <end position="361"/>
    </location>
</feature>
<dbReference type="PROSITE" id="PS00026">
    <property type="entry name" value="CHIT_BIND_I_1"/>
    <property type="match status" value="5"/>
</dbReference>
<evidence type="ECO:0000256" key="8">
    <source>
        <dbReference type="SAM" id="MobiDB-lite"/>
    </source>
</evidence>
<feature type="chain" id="PRO_5012914797" description="Glycoside hydrolase/deacetylase" evidence="9">
    <location>
        <begin position="20"/>
        <end position="730"/>
    </location>
</feature>
<feature type="disulfide bond" evidence="7">
    <location>
        <begin position="473"/>
        <end position="485"/>
    </location>
</feature>
<dbReference type="PANTHER" id="PTHR46471">
    <property type="entry name" value="CHITIN DEACETYLASE"/>
    <property type="match status" value="1"/>
</dbReference>
<dbReference type="InterPro" id="IPR011330">
    <property type="entry name" value="Glyco_hydro/deAcase_b/a-brl"/>
</dbReference>
<evidence type="ECO:0000256" key="1">
    <source>
        <dbReference type="ARBA" id="ARBA00001941"/>
    </source>
</evidence>
<keyword evidence="13" id="KW-1185">Reference proteome</keyword>
<dbReference type="PRINTS" id="PR00451">
    <property type="entry name" value="CHITINBINDNG"/>
</dbReference>
<dbReference type="InterPro" id="IPR018371">
    <property type="entry name" value="Chitin-binding_1_CS"/>
</dbReference>
<dbReference type="EMBL" id="MCOG01000062">
    <property type="protein sequence ID" value="ORY60351.1"/>
    <property type="molecule type" value="Genomic_DNA"/>
</dbReference>
<feature type="region of interest" description="Disordered" evidence="8">
    <location>
        <begin position="431"/>
        <end position="459"/>
    </location>
</feature>
<feature type="region of interest" description="Disordered" evidence="8">
    <location>
        <begin position="140"/>
        <end position="186"/>
    </location>
</feature>
<dbReference type="OrthoDB" id="407355at2759"/>
<feature type="disulfide bond" evidence="7">
    <location>
        <begin position="214"/>
        <end position="226"/>
    </location>
</feature>
<dbReference type="Pfam" id="PF00187">
    <property type="entry name" value="Chitin_bind_1"/>
    <property type="match status" value="6"/>
</dbReference>
<comment type="caution">
    <text evidence="7">Lacks conserved residue(s) required for the propagation of feature annotation.</text>
</comment>
<dbReference type="PANTHER" id="PTHR46471:SF2">
    <property type="entry name" value="CHITIN DEACETYLASE-RELATED"/>
    <property type="match status" value="1"/>
</dbReference>
<dbReference type="InterPro" id="IPR036861">
    <property type="entry name" value="Endochitinase-like_sf"/>
</dbReference>
<feature type="disulfide bond" evidence="7">
    <location>
        <begin position="108"/>
        <end position="120"/>
    </location>
</feature>
<dbReference type="PROSITE" id="PS51677">
    <property type="entry name" value="NODB"/>
    <property type="match status" value="1"/>
</dbReference>
<evidence type="ECO:0000256" key="6">
    <source>
        <dbReference type="ARBA" id="ARBA00023277"/>
    </source>
</evidence>
<feature type="domain" description="Chitin-binding type-1" evidence="10">
    <location>
        <begin position="204"/>
        <end position="246"/>
    </location>
</feature>
<keyword evidence="5" id="KW-0378">Hydrolase</keyword>
<keyword evidence="3" id="KW-0479">Metal-binding</keyword>
<feature type="domain" description="Chitin-binding type-1" evidence="10">
    <location>
        <begin position="98"/>
        <end position="140"/>
    </location>
</feature>
<dbReference type="SUPFAM" id="SSF88713">
    <property type="entry name" value="Glycoside hydrolase/deacetylase"/>
    <property type="match status" value="1"/>
</dbReference>
<keyword evidence="6" id="KW-0119">Carbohydrate metabolism</keyword>
<dbReference type="GO" id="GO:0016810">
    <property type="term" value="F:hydrolase activity, acting on carbon-nitrogen (but not peptide) bonds"/>
    <property type="evidence" value="ECO:0007669"/>
    <property type="project" value="InterPro"/>
</dbReference>
<proteinExistence type="predicted"/>
<organism evidence="12 13">
    <name type="scientific">Neocallimastix californiae</name>
    <dbReference type="NCBI Taxonomy" id="1754190"/>
    <lineage>
        <taxon>Eukaryota</taxon>
        <taxon>Fungi</taxon>
        <taxon>Fungi incertae sedis</taxon>
        <taxon>Chytridiomycota</taxon>
        <taxon>Chytridiomycota incertae sedis</taxon>
        <taxon>Neocallimastigomycetes</taxon>
        <taxon>Neocallimastigales</taxon>
        <taxon>Neocallimastigaceae</taxon>
        <taxon>Neocallimastix</taxon>
    </lineage>
</organism>
<evidence type="ECO:0000256" key="2">
    <source>
        <dbReference type="ARBA" id="ARBA00022669"/>
    </source>
</evidence>
<dbReference type="PROSITE" id="PS50941">
    <property type="entry name" value="CHIT_BIND_I_2"/>
    <property type="match status" value="6"/>
</dbReference>
<feature type="disulfide bond" evidence="7">
    <location>
        <begin position="334"/>
        <end position="348"/>
    </location>
</feature>
<feature type="compositionally biased region" description="Low complexity" evidence="8">
    <location>
        <begin position="431"/>
        <end position="452"/>
    </location>
</feature>
<feature type="disulfide bond" evidence="7">
    <location>
        <begin position="404"/>
        <end position="418"/>
    </location>
</feature>
<keyword evidence="4 9" id="KW-0732">Signal</keyword>
<protein>
    <recommendedName>
        <fullName evidence="14">Glycoside hydrolase/deacetylase</fullName>
    </recommendedName>
</protein>
<keyword evidence="7" id="KW-1015">Disulfide bond</keyword>
<keyword evidence="2 7" id="KW-0147">Chitin-binding</keyword>
<dbReference type="GO" id="GO:0008061">
    <property type="term" value="F:chitin binding"/>
    <property type="evidence" value="ECO:0007669"/>
    <property type="project" value="UniProtKB-UniRule"/>
</dbReference>
<name>A0A1Y2DM93_9FUNG</name>
<dbReference type="Gene3D" id="3.20.20.370">
    <property type="entry name" value="Glycoside hydrolase/deacetylase"/>
    <property type="match status" value="1"/>
</dbReference>
<evidence type="ECO:0000313" key="12">
    <source>
        <dbReference type="EMBL" id="ORY60351.1"/>
    </source>
</evidence>
<feature type="disulfide bond" evidence="7">
    <location>
        <begin position="35"/>
        <end position="49"/>
    </location>
</feature>
<feature type="compositionally biased region" description="Basic residues" evidence="8">
    <location>
        <begin position="146"/>
        <end position="179"/>
    </location>
</feature>
<dbReference type="Gene3D" id="3.30.60.10">
    <property type="entry name" value="Endochitinase-like"/>
    <property type="match status" value="6"/>
</dbReference>
<evidence type="ECO:0000256" key="7">
    <source>
        <dbReference type="PROSITE-ProRule" id="PRU00261"/>
    </source>
</evidence>
<sequence>MRYIKFVLAAVALISSAAASKECGPGIGSCKKGTCCSKYGYCGKTDAYCGAGCQSSYGICSASNTKKTTKKSSSKKSKTTAKKTTTNNNKKALKTSTNGKCGPKNGICPNNKCCSKYGYCGTSDAYCGSGCQSEFGKCKGVSNKKTTTKKANSSKKTTKSKKTTTKKANSSKKTTKSKKTTTTTNKKVTTTTVNNNKALKTSTNGKCGPKNGICPNNRCCSKYGYCGTSDAYCGNGCQSEFGKCKGVSNKKTTTTVKKTTTSKKTTKSKKTTTTTTTAAKKTTTSKKTTTTTSKTTKKTTTTTTTTKKASIPTGKISTSGKCGSEEGICPNGYCCSQYGYCGTTDEYCGVGCQSEFGKCGNVDKIDVTTTVNKKTTVKASTPTGKISTSGKCGSEEGICPNGYCCSQYGYCGTTDEYCGVGCQSEFGQCGSASSGGKTTKKTPTATTTKGKSNSTPTGNVSTDGKCGEGHGYCPHGQCCSKYGYCGVSVDHCLSGCQSEFGKCGQEVIDDNTVEGFKYYDRCVNKKDWALTFDDGPNEFDMDLFDFLKKKGVKATFFINGHNIIHIDTKEGKKIVERMFKDGHVIASHTWSHINIEEVSKDELIKEMTQLEDYIYKYTGKKPAFMRPPYGAGDGNGEVAKTLKSLGYTAACMWNVDTLDWDNKGDIDYALSQFKKGIKKGNGILSLNHNYYKDMTKSSLLNLVEAEIDYMREQGYNIVTMDKCLGLKAYQ</sequence>
<gene>
    <name evidence="12" type="ORF">LY90DRAFT_701305</name>
</gene>
<comment type="caution">
    <text evidence="12">The sequence shown here is derived from an EMBL/GenBank/DDBJ whole genome shotgun (WGS) entry which is preliminary data.</text>
</comment>
<reference evidence="12 13" key="1">
    <citation type="submission" date="2016-08" db="EMBL/GenBank/DDBJ databases">
        <title>A Parts List for Fungal Cellulosomes Revealed by Comparative Genomics.</title>
        <authorList>
            <consortium name="DOE Joint Genome Institute"/>
            <person name="Haitjema C.H."/>
            <person name="Gilmore S.P."/>
            <person name="Henske J.K."/>
            <person name="Solomon K.V."/>
            <person name="De Groot R."/>
            <person name="Kuo A."/>
            <person name="Mondo S.J."/>
            <person name="Salamov A.A."/>
            <person name="Labutti K."/>
            <person name="Zhao Z."/>
            <person name="Chiniquy J."/>
            <person name="Barry K."/>
            <person name="Brewer H.M."/>
            <person name="Purvine S.O."/>
            <person name="Wright A.T."/>
            <person name="Boxma B."/>
            <person name="Van Alen T."/>
            <person name="Hackstein J.H."/>
            <person name="Baker S.E."/>
            <person name="Grigoriev I.V."/>
            <person name="O'Malley M.A."/>
        </authorList>
    </citation>
    <scope>NUCLEOTIDE SEQUENCE [LARGE SCALE GENOMIC DNA]</scope>
    <source>
        <strain evidence="12 13">G1</strain>
    </source>
</reference>
<dbReference type="SMART" id="SM00270">
    <property type="entry name" value="ChtBD1"/>
    <property type="match status" value="6"/>
</dbReference>
<dbReference type="Pfam" id="PF01522">
    <property type="entry name" value="Polysacc_deac_1"/>
    <property type="match status" value="1"/>
</dbReference>
<dbReference type="Proteomes" id="UP000193920">
    <property type="component" value="Unassembled WGS sequence"/>
</dbReference>
<feature type="disulfide bond" evidence="7">
    <location>
        <begin position="30"/>
        <end position="42"/>
    </location>
</feature>
<dbReference type="CDD" id="cd00035">
    <property type="entry name" value="ChtBD1"/>
    <property type="match status" value="5"/>
</dbReference>
<evidence type="ECO:0000256" key="9">
    <source>
        <dbReference type="SAM" id="SignalP"/>
    </source>
</evidence>
<evidence type="ECO:0008006" key="14">
    <source>
        <dbReference type="Google" id="ProtNLM"/>
    </source>
</evidence>
<dbReference type="AlphaFoldDB" id="A0A1Y2DM93"/>
<dbReference type="InterPro" id="IPR002509">
    <property type="entry name" value="NODB_dom"/>
</dbReference>
<feature type="compositionally biased region" description="Low complexity" evidence="8">
    <location>
        <begin position="82"/>
        <end position="96"/>
    </location>
</feature>
<feature type="domain" description="Chitin-binding type-1" evidence="10">
    <location>
        <begin position="20"/>
        <end position="62"/>
    </location>
</feature>
<dbReference type="GO" id="GO:0005975">
    <property type="term" value="P:carbohydrate metabolic process"/>
    <property type="evidence" value="ECO:0007669"/>
    <property type="project" value="InterPro"/>
</dbReference>
<feature type="domain" description="NodB homology" evidence="11">
    <location>
        <begin position="526"/>
        <end position="718"/>
    </location>
</feature>
<dbReference type="GO" id="GO:0046872">
    <property type="term" value="F:metal ion binding"/>
    <property type="evidence" value="ECO:0007669"/>
    <property type="project" value="UniProtKB-KW"/>
</dbReference>
<evidence type="ECO:0000256" key="3">
    <source>
        <dbReference type="ARBA" id="ARBA00022723"/>
    </source>
</evidence>
<feature type="disulfide bond" evidence="7">
    <location>
        <begin position="219"/>
        <end position="233"/>
    </location>
</feature>
<evidence type="ECO:0000256" key="5">
    <source>
        <dbReference type="ARBA" id="ARBA00022801"/>
    </source>
</evidence>
<dbReference type="STRING" id="1754190.A0A1Y2DM93"/>
<dbReference type="InterPro" id="IPR001002">
    <property type="entry name" value="Chitin-bd_1"/>
</dbReference>
<feature type="disulfide bond" evidence="7">
    <location>
        <begin position="329"/>
        <end position="341"/>
    </location>
</feature>
<dbReference type="SUPFAM" id="SSF57016">
    <property type="entry name" value="Plant lectins/antimicrobial peptides"/>
    <property type="match status" value="6"/>
</dbReference>
<feature type="disulfide bond" evidence="7">
    <location>
        <begin position="399"/>
        <end position="411"/>
    </location>
</feature>
<evidence type="ECO:0000256" key="4">
    <source>
        <dbReference type="ARBA" id="ARBA00022729"/>
    </source>
</evidence>
<feature type="disulfide bond" evidence="7">
    <location>
        <begin position="113"/>
        <end position="127"/>
    </location>
</feature>
<feature type="region of interest" description="Disordered" evidence="8">
    <location>
        <begin position="64"/>
        <end position="96"/>
    </location>
</feature>
<feature type="disulfide bond" evidence="7">
    <location>
        <begin position="478"/>
        <end position="492"/>
    </location>
</feature>
<feature type="compositionally biased region" description="Basic residues" evidence="8">
    <location>
        <begin position="67"/>
        <end position="81"/>
    </location>
</feature>
<evidence type="ECO:0000259" key="10">
    <source>
        <dbReference type="PROSITE" id="PS50941"/>
    </source>
</evidence>
<feature type="domain" description="Chitin-binding type-1" evidence="10">
    <location>
        <begin position="389"/>
        <end position="431"/>
    </location>
</feature>